<dbReference type="RefSeq" id="WP_118921536.1">
    <property type="nucleotide sequence ID" value="NZ_QXGH01000002.1"/>
</dbReference>
<organism evidence="1 2">
    <name type="scientific">Nocardioides immobilis</name>
    <dbReference type="NCBI Taxonomy" id="2049295"/>
    <lineage>
        <taxon>Bacteria</taxon>
        <taxon>Bacillati</taxon>
        <taxon>Actinomycetota</taxon>
        <taxon>Actinomycetes</taxon>
        <taxon>Propionibacteriales</taxon>
        <taxon>Nocardioidaceae</taxon>
        <taxon>Nocardioides</taxon>
    </lineage>
</organism>
<dbReference type="OrthoDB" id="3784885at2"/>
<comment type="caution">
    <text evidence="1">The sequence shown here is derived from an EMBL/GenBank/DDBJ whole genome shotgun (WGS) entry which is preliminary data.</text>
</comment>
<gene>
    <name evidence="1" type="primary">mftB</name>
    <name evidence="1" type="ORF">D0Z08_00310</name>
</gene>
<accession>A0A417Y8U5</accession>
<dbReference type="EMBL" id="QXGH01000002">
    <property type="protein sequence ID" value="RHW29133.1"/>
    <property type="molecule type" value="Genomic_DNA"/>
</dbReference>
<dbReference type="AlphaFoldDB" id="A0A417Y8U5"/>
<evidence type="ECO:0000313" key="1">
    <source>
        <dbReference type="EMBL" id="RHW29133.1"/>
    </source>
</evidence>
<dbReference type="NCBIfam" id="TIGR03967">
    <property type="entry name" value="mycofact_MftB"/>
    <property type="match status" value="1"/>
</dbReference>
<evidence type="ECO:0000313" key="2">
    <source>
        <dbReference type="Proteomes" id="UP000283644"/>
    </source>
</evidence>
<keyword evidence="2" id="KW-1185">Reference proteome</keyword>
<name>A0A417Y8U5_9ACTN</name>
<dbReference type="Pfam" id="PF26520">
    <property type="entry name" value="MftB_chaperone"/>
    <property type="match status" value="1"/>
</dbReference>
<reference evidence="1 2" key="1">
    <citation type="submission" date="2018-09" db="EMBL/GenBank/DDBJ databases">
        <title>Genome sequencing of Nocardioides immobilis CCTCC AB 2017083 for comparison to Nocardioides silvaticus.</title>
        <authorList>
            <person name="Li C."/>
            <person name="Wang G."/>
        </authorList>
    </citation>
    <scope>NUCLEOTIDE SEQUENCE [LARGE SCALE GENOMIC DNA]</scope>
    <source>
        <strain evidence="1 2">CCTCC AB 2017083</strain>
    </source>
</reference>
<protein>
    <submittedName>
        <fullName evidence="1">Mycofactocin biosynthesis chaperone MftB</fullName>
    </submittedName>
</protein>
<proteinExistence type="predicted"/>
<sequence>MNTMLDESWRLSPAVALRPEPFGALAYHFGNRRLTFLKRPELVRAVPLLESAACVREALREAGVPEQQWPAYAEALRGLASADMIREVA</sequence>
<dbReference type="Proteomes" id="UP000283644">
    <property type="component" value="Unassembled WGS sequence"/>
</dbReference>
<dbReference type="InterPro" id="IPR023850">
    <property type="entry name" value="MftB"/>
</dbReference>